<gene>
    <name evidence="13" type="ORF">DFH05DRAFT_1538756</name>
</gene>
<accession>A0A9W8U2V2</accession>
<dbReference type="Proteomes" id="UP001142393">
    <property type="component" value="Unassembled WGS sequence"/>
</dbReference>
<comment type="catalytic activity">
    <reaction evidence="10">
        <text>N-terminal L-seryl-[histone H2A] + acetyl-CoA = N-terminal N(alpha)-acetyl-L-seryl-[histone H2A] + CoA + H(+)</text>
        <dbReference type="Rhea" id="RHEA:50600"/>
        <dbReference type="Rhea" id="RHEA-COMP:12742"/>
        <dbReference type="Rhea" id="RHEA-COMP:12744"/>
        <dbReference type="ChEBI" id="CHEBI:15378"/>
        <dbReference type="ChEBI" id="CHEBI:57287"/>
        <dbReference type="ChEBI" id="CHEBI:57288"/>
        <dbReference type="ChEBI" id="CHEBI:64738"/>
        <dbReference type="ChEBI" id="CHEBI:83690"/>
        <dbReference type="EC" id="2.3.1.257"/>
    </reaction>
</comment>
<dbReference type="GO" id="GO:0005634">
    <property type="term" value="C:nucleus"/>
    <property type="evidence" value="ECO:0007669"/>
    <property type="project" value="UniProtKB-SubCell"/>
</dbReference>
<comment type="catalytic activity">
    <reaction evidence="11">
        <text>N-terminal L-seryl-[histone H4] + acetyl-CoA = N-terminal N(alpha)-acetyl-L-seryl-[histone H4] + CoA + H(+)</text>
        <dbReference type="Rhea" id="RHEA:50596"/>
        <dbReference type="Rhea" id="RHEA-COMP:12740"/>
        <dbReference type="Rhea" id="RHEA-COMP:12743"/>
        <dbReference type="ChEBI" id="CHEBI:15378"/>
        <dbReference type="ChEBI" id="CHEBI:57287"/>
        <dbReference type="ChEBI" id="CHEBI:57288"/>
        <dbReference type="ChEBI" id="CHEBI:64738"/>
        <dbReference type="ChEBI" id="CHEBI:83690"/>
        <dbReference type="EC" id="2.3.1.257"/>
    </reaction>
</comment>
<sequence length="215" mass="24749">MPTEEEKSLSEGSETVRRANTQSAKQLALALQSAVGLPDAYDCVFWLADELLEDTRAQLWQSIDGNMRELKVAYINSSMGWNPPEKRQELFNSLGRFILLSPVNKPDEVAGYSAFRFEHEAEEDILYCYELQINPLHQRKGLGRFLMNLLEVIGRRTKMEKIMLTVLDNNLAANKFYKQIRFQLDECSPTYEDLDDENGTEKVDVDYQILSKLLT</sequence>
<dbReference type="CDD" id="cd04301">
    <property type="entry name" value="NAT_SF"/>
    <property type="match status" value="1"/>
</dbReference>
<reference evidence="13 14" key="1">
    <citation type="journal article" date="2023" name="Proc. Natl. Acad. Sci. U.S.A.">
        <title>A global phylogenomic analysis of the shiitake genus Lentinula.</title>
        <authorList>
            <person name="Sierra-Patev S."/>
            <person name="Min B."/>
            <person name="Naranjo-Ortiz M."/>
            <person name="Looney B."/>
            <person name="Konkel Z."/>
            <person name="Slot J.C."/>
            <person name="Sakamoto Y."/>
            <person name="Steenwyk J.L."/>
            <person name="Rokas A."/>
            <person name="Carro J."/>
            <person name="Camarero S."/>
            <person name="Ferreira P."/>
            <person name="Molpeceres G."/>
            <person name="Ruiz-Duenas F.J."/>
            <person name="Serrano A."/>
            <person name="Henrissat B."/>
            <person name="Drula E."/>
            <person name="Hughes K.W."/>
            <person name="Mata J.L."/>
            <person name="Ishikawa N.K."/>
            <person name="Vargas-Isla R."/>
            <person name="Ushijima S."/>
            <person name="Smith C.A."/>
            <person name="Donoghue J."/>
            <person name="Ahrendt S."/>
            <person name="Andreopoulos W."/>
            <person name="He G."/>
            <person name="LaButti K."/>
            <person name="Lipzen A."/>
            <person name="Ng V."/>
            <person name="Riley R."/>
            <person name="Sandor L."/>
            <person name="Barry K."/>
            <person name="Martinez A.T."/>
            <person name="Xiao Y."/>
            <person name="Gibbons J.G."/>
            <person name="Terashima K."/>
            <person name="Grigoriev I.V."/>
            <person name="Hibbett D."/>
        </authorList>
    </citation>
    <scope>NUCLEOTIDE SEQUENCE [LARGE SCALE GENOMIC DNA]</scope>
    <source>
        <strain evidence="13 14">TFB7810</strain>
    </source>
</reference>
<dbReference type="PANTHER" id="PTHR20531:SF1">
    <property type="entry name" value="N-ALPHA-ACETYLTRANSFERASE 40"/>
    <property type="match status" value="1"/>
</dbReference>
<dbReference type="Gene3D" id="3.40.630.30">
    <property type="match status" value="1"/>
</dbReference>
<dbReference type="InterPro" id="IPR000182">
    <property type="entry name" value="GNAT_dom"/>
</dbReference>
<keyword evidence="7" id="KW-0808">Transferase</keyword>
<dbReference type="EC" id="2.3.1.257" evidence="4"/>
<keyword evidence="8" id="KW-0539">Nucleus</keyword>
<dbReference type="InterPro" id="IPR016181">
    <property type="entry name" value="Acyl_CoA_acyltransferase"/>
</dbReference>
<evidence type="ECO:0000256" key="4">
    <source>
        <dbReference type="ARBA" id="ARBA00012950"/>
    </source>
</evidence>
<feature type="domain" description="N-acetyltransferase" evidence="12">
    <location>
        <begin position="65"/>
        <end position="215"/>
    </location>
</feature>
<keyword evidence="6" id="KW-0963">Cytoplasm</keyword>
<dbReference type="GO" id="GO:0043998">
    <property type="term" value="F:histone H2A acetyltransferase activity"/>
    <property type="evidence" value="ECO:0007669"/>
    <property type="project" value="InterPro"/>
</dbReference>
<dbReference type="InterPro" id="IPR039949">
    <property type="entry name" value="NAA40"/>
</dbReference>
<dbReference type="SUPFAM" id="SSF55729">
    <property type="entry name" value="Acyl-CoA N-acyltransferases (Nat)"/>
    <property type="match status" value="1"/>
</dbReference>
<evidence type="ECO:0000256" key="7">
    <source>
        <dbReference type="ARBA" id="ARBA00022679"/>
    </source>
</evidence>
<dbReference type="GO" id="GO:0005737">
    <property type="term" value="C:cytoplasm"/>
    <property type="evidence" value="ECO:0007669"/>
    <property type="project" value="UniProtKB-SubCell"/>
</dbReference>
<dbReference type="GO" id="GO:0010485">
    <property type="term" value="F:histone H4 acetyltransferase activity"/>
    <property type="evidence" value="ECO:0007669"/>
    <property type="project" value="InterPro"/>
</dbReference>
<name>A0A9W8U2V2_9AGAR</name>
<evidence type="ECO:0000256" key="8">
    <source>
        <dbReference type="ARBA" id="ARBA00023242"/>
    </source>
</evidence>
<evidence type="ECO:0000256" key="11">
    <source>
        <dbReference type="ARBA" id="ARBA00049524"/>
    </source>
</evidence>
<dbReference type="PANTHER" id="PTHR20531">
    <property type="entry name" value="N-ALPHA-ACETYLTRANSFERASE 40"/>
    <property type="match status" value="1"/>
</dbReference>
<keyword evidence="14" id="KW-1185">Reference proteome</keyword>
<evidence type="ECO:0000313" key="13">
    <source>
        <dbReference type="EMBL" id="KAJ3750294.1"/>
    </source>
</evidence>
<comment type="subcellular location">
    <subcellularLocation>
        <location evidence="2">Cytoplasm</location>
    </subcellularLocation>
    <subcellularLocation>
        <location evidence="1">Nucleus</location>
    </subcellularLocation>
</comment>
<evidence type="ECO:0000256" key="10">
    <source>
        <dbReference type="ARBA" id="ARBA00047821"/>
    </source>
</evidence>
<keyword evidence="9" id="KW-0012">Acyltransferase</keyword>
<evidence type="ECO:0000256" key="6">
    <source>
        <dbReference type="ARBA" id="ARBA00022490"/>
    </source>
</evidence>
<evidence type="ECO:0000256" key="5">
    <source>
        <dbReference type="ARBA" id="ARBA00015043"/>
    </source>
</evidence>
<evidence type="ECO:0000256" key="9">
    <source>
        <dbReference type="ARBA" id="ARBA00023315"/>
    </source>
</evidence>
<organism evidence="13 14">
    <name type="scientific">Lentinula detonsa</name>
    <dbReference type="NCBI Taxonomy" id="2804962"/>
    <lineage>
        <taxon>Eukaryota</taxon>
        <taxon>Fungi</taxon>
        <taxon>Dikarya</taxon>
        <taxon>Basidiomycota</taxon>
        <taxon>Agaricomycotina</taxon>
        <taxon>Agaricomycetes</taxon>
        <taxon>Agaricomycetidae</taxon>
        <taxon>Agaricales</taxon>
        <taxon>Marasmiineae</taxon>
        <taxon>Omphalotaceae</taxon>
        <taxon>Lentinula</taxon>
    </lineage>
</organism>
<dbReference type="PROSITE" id="PS51186">
    <property type="entry name" value="GNAT"/>
    <property type="match status" value="1"/>
</dbReference>
<comment type="similarity">
    <text evidence="3">Belongs to the acetyltransferase family. NAA40 subfamily.</text>
</comment>
<evidence type="ECO:0000256" key="1">
    <source>
        <dbReference type="ARBA" id="ARBA00004123"/>
    </source>
</evidence>
<evidence type="ECO:0000313" key="14">
    <source>
        <dbReference type="Proteomes" id="UP001142393"/>
    </source>
</evidence>
<dbReference type="GO" id="GO:1990189">
    <property type="term" value="F:protein N-terminal-serine acetyltransferase activity"/>
    <property type="evidence" value="ECO:0007669"/>
    <property type="project" value="UniProtKB-EC"/>
</dbReference>
<proteinExistence type="inferred from homology"/>
<evidence type="ECO:0000256" key="3">
    <source>
        <dbReference type="ARBA" id="ARBA00008870"/>
    </source>
</evidence>
<evidence type="ECO:0000256" key="2">
    <source>
        <dbReference type="ARBA" id="ARBA00004496"/>
    </source>
</evidence>
<dbReference type="EMBL" id="JANVFU010000001">
    <property type="protein sequence ID" value="KAJ3750294.1"/>
    <property type="molecule type" value="Genomic_DNA"/>
</dbReference>
<dbReference type="AlphaFoldDB" id="A0A9W8U2V2"/>
<dbReference type="Pfam" id="PF00583">
    <property type="entry name" value="Acetyltransf_1"/>
    <property type="match status" value="1"/>
</dbReference>
<protein>
    <recommendedName>
        <fullName evidence="5">N-alpha-acetyltransferase 40</fullName>
        <ecNumber evidence="4">2.3.1.257</ecNumber>
    </recommendedName>
</protein>
<evidence type="ECO:0000259" key="12">
    <source>
        <dbReference type="PROSITE" id="PS51186"/>
    </source>
</evidence>
<comment type="caution">
    <text evidence="13">The sequence shown here is derived from an EMBL/GenBank/DDBJ whole genome shotgun (WGS) entry which is preliminary data.</text>
</comment>